<organism evidence="1 2">
    <name type="scientific">Bradyrhizobium diazoefficiens (strain JCM 10833 / BCRC 13528 / IAM 13628 / NBRC 14792 / USDA 110)</name>
    <dbReference type="NCBI Taxonomy" id="224911"/>
    <lineage>
        <taxon>Bacteria</taxon>
        <taxon>Pseudomonadati</taxon>
        <taxon>Pseudomonadota</taxon>
        <taxon>Alphaproteobacteria</taxon>
        <taxon>Hyphomicrobiales</taxon>
        <taxon>Nitrobacteraceae</taxon>
        <taxon>Bradyrhizobium</taxon>
    </lineage>
</organism>
<gene>
    <name evidence="1" type="ordered locus">bsr0350</name>
</gene>
<dbReference type="AlphaFoldDB" id="Q89XG4"/>
<dbReference type="Proteomes" id="UP000002526">
    <property type="component" value="Chromosome"/>
</dbReference>
<accession>Q89XG4</accession>
<proteinExistence type="predicted"/>
<name>Q89XG4_BRADU</name>
<keyword evidence="2" id="KW-1185">Reference proteome</keyword>
<dbReference type="InParanoid" id="Q89XG4"/>
<evidence type="ECO:0000313" key="2">
    <source>
        <dbReference type="Proteomes" id="UP000002526"/>
    </source>
</evidence>
<dbReference type="EMBL" id="BA000040">
    <property type="protein sequence ID" value="BAC45615.1"/>
    <property type="molecule type" value="Genomic_DNA"/>
</dbReference>
<sequence length="99" mass="11024">MRLPNAVPPETTSILNRLFWRSASRGRAPIGESFATKSTCATKDARRCCSASAMFSLRGDRMRKHRCKPFNKLPSVGFALMSLVRHKATFRVRGVSALP</sequence>
<reference evidence="2" key="1">
    <citation type="journal article" date="2002" name="DNA Res.">
        <title>Complete genomic sequence of nitrogen-fixing symbiotic bacterium Bradyrhizobium japonicum USDA110.</title>
        <authorList>
            <person name="Kaneko T."/>
            <person name="Nakamura Y."/>
            <person name="Sato S."/>
            <person name="Minamisawa K."/>
            <person name="Uchiumi T."/>
            <person name="Sasamoto S."/>
            <person name="Watanabe A."/>
            <person name="Idesawa K."/>
            <person name="Iriguchi M."/>
            <person name="Kawashima K."/>
            <person name="Kohara M."/>
            <person name="Matsumoto M."/>
            <person name="Shimpo S."/>
            <person name="Tsuruoka H."/>
            <person name="Wada T."/>
            <person name="Yamada M."/>
            <person name="Tabata S."/>
        </authorList>
    </citation>
    <scope>NUCLEOTIDE SEQUENCE [LARGE SCALE GENOMIC DNA]</scope>
    <source>
        <strain evidence="2">JCM 10833 / BCRC 13528 / IAM 13628 / NBRC 14792 / USDA 110</strain>
    </source>
</reference>
<dbReference type="HOGENOM" id="CLU_2314766_0_0_5"/>
<protein>
    <submittedName>
        <fullName evidence="1">Bsr0350 protein</fullName>
    </submittedName>
</protein>
<evidence type="ECO:0000313" key="1">
    <source>
        <dbReference type="EMBL" id="BAC45615.1"/>
    </source>
</evidence>
<dbReference type="EnsemblBacteria" id="BAC45615">
    <property type="protein sequence ID" value="BAC45615"/>
    <property type="gene ID" value="BAC45615"/>
</dbReference>
<dbReference type="KEGG" id="bja:bsr0350"/>